<protein>
    <submittedName>
        <fullName evidence="3">Alpha/beta hydrolase</fullName>
    </submittedName>
</protein>
<evidence type="ECO:0000313" key="3">
    <source>
        <dbReference type="EMBL" id="AZP23708.1"/>
    </source>
</evidence>
<accession>A0A3Q9C8P0</accession>
<dbReference type="PANTHER" id="PTHR40841:SF2">
    <property type="entry name" value="SIDEROPHORE-DEGRADING ESTERASE (EUROFUNG)"/>
    <property type="match status" value="1"/>
</dbReference>
<dbReference type="InterPro" id="IPR029058">
    <property type="entry name" value="AB_hydrolase_fold"/>
</dbReference>
<sequence>MSPARHTYQVLPTRRTQGTDVPWPHDVHIALPPSYEHDDRSYPVLWVTDASLSFPLTVGLLNWLHTVQEVAELIVIGVGAPDDSDPAEFGSRRTHDFYPRPRWVNAGPGGAHMEAQSGDLPRGGGAEAFLSFLVDELRPRLAREFRFDDHHGLVGFSGGGHFVGFALLSRPAAFGGYLASSPALSGCEDLLFTLEAEYAATHDDLAAKVFLGAGEAELTDPYLAAVDILGSMTRMAQLLRLRDYPSLELTSRLYPRQTHGSALPYALNEGLRTLYPRTAPGVG</sequence>
<keyword evidence="2 3" id="KW-0378">Hydrolase</keyword>
<evidence type="ECO:0000256" key="2">
    <source>
        <dbReference type="ARBA" id="ARBA00022801"/>
    </source>
</evidence>
<evidence type="ECO:0000256" key="1">
    <source>
        <dbReference type="ARBA" id="ARBA00005622"/>
    </source>
</evidence>
<dbReference type="InterPro" id="IPR052558">
    <property type="entry name" value="Siderophore_Hydrolase_D"/>
</dbReference>
<evidence type="ECO:0000313" key="4">
    <source>
        <dbReference type="Proteomes" id="UP000280197"/>
    </source>
</evidence>
<dbReference type="EMBL" id="CP034463">
    <property type="protein sequence ID" value="AZP23708.1"/>
    <property type="molecule type" value="Genomic_DNA"/>
</dbReference>
<keyword evidence="4" id="KW-1185">Reference proteome</keyword>
<dbReference type="Pfam" id="PF00756">
    <property type="entry name" value="Esterase"/>
    <property type="match status" value="1"/>
</dbReference>
<proteinExistence type="inferred from homology"/>
<comment type="similarity">
    <text evidence="1">Belongs to the esterase D family.</text>
</comment>
<dbReference type="SUPFAM" id="SSF53474">
    <property type="entry name" value="alpha/beta-Hydrolases"/>
    <property type="match status" value="1"/>
</dbReference>
<name>A0A3Q9C8P0_9ACTN</name>
<dbReference type="AlphaFoldDB" id="A0A3Q9C8P0"/>
<reference evidence="3 4" key="1">
    <citation type="submission" date="2018-12" db="EMBL/GenBank/DDBJ databases">
        <authorList>
            <person name="Li K."/>
        </authorList>
    </citation>
    <scope>NUCLEOTIDE SEQUENCE [LARGE SCALE GENOMIC DNA]</scope>
    <source>
        <strain evidence="4">CR22</strain>
    </source>
</reference>
<dbReference type="GO" id="GO:0016788">
    <property type="term" value="F:hydrolase activity, acting on ester bonds"/>
    <property type="evidence" value="ECO:0007669"/>
    <property type="project" value="TreeGrafter"/>
</dbReference>
<dbReference type="InterPro" id="IPR000801">
    <property type="entry name" value="Esterase-like"/>
</dbReference>
<dbReference type="PANTHER" id="PTHR40841">
    <property type="entry name" value="SIDEROPHORE TRIACETYLFUSARININE C ESTERASE"/>
    <property type="match status" value="1"/>
</dbReference>
<dbReference type="Proteomes" id="UP000280197">
    <property type="component" value="Chromosome"/>
</dbReference>
<gene>
    <name evidence="3" type="ORF">EJC51_43750</name>
</gene>
<dbReference type="Gene3D" id="3.40.50.1820">
    <property type="entry name" value="alpha/beta hydrolase"/>
    <property type="match status" value="1"/>
</dbReference>
<dbReference type="KEGG" id="saqu:EJC51_43750"/>
<organism evidence="3 4">
    <name type="scientific">Streptomyces aquilus</name>
    <dbReference type="NCBI Taxonomy" id="2548456"/>
    <lineage>
        <taxon>Bacteria</taxon>
        <taxon>Bacillati</taxon>
        <taxon>Actinomycetota</taxon>
        <taxon>Actinomycetes</taxon>
        <taxon>Kitasatosporales</taxon>
        <taxon>Streptomycetaceae</taxon>
        <taxon>Streptomyces</taxon>
    </lineage>
</organism>